<keyword evidence="3" id="KW-1185">Reference proteome</keyword>
<dbReference type="Proteomes" id="UP001271890">
    <property type="component" value="Unassembled WGS sequence"/>
</dbReference>
<dbReference type="PANTHER" id="PTHR33420:SF26">
    <property type="entry name" value="FIMBRIAL SUBUNIT"/>
    <property type="match status" value="1"/>
</dbReference>
<dbReference type="InterPro" id="IPR036937">
    <property type="entry name" value="Adhesion_dom_fimbrial_sf"/>
</dbReference>
<organism evidence="2 3">
    <name type="scientific">Xenorhabdus santafensis</name>
    <dbReference type="NCBI Taxonomy" id="2582833"/>
    <lineage>
        <taxon>Bacteria</taxon>
        <taxon>Pseudomonadati</taxon>
        <taxon>Pseudomonadota</taxon>
        <taxon>Gammaproteobacteria</taxon>
        <taxon>Enterobacterales</taxon>
        <taxon>Morganellaceae</taxon>
        <taxon>Xenorhabdus</taxon>
    </lineage>
</organism>
<dbReference type="Pfam" id="PF00419">
    <property type="entry name" value="Fimbrial"/>
    <property type="match status" value="1"/>
</dbReference>
<comment type="caution">
    <text evidence="2">The sequence shown here is derived from an EMBL/GenBank/DDBJ whole genome shotgun (WGS) entry which is preliminary data.</text>
</comment>
<dbReference type="SUPFAM" id="SSF49401">
    <property type="entry name" value="Bacterial adhesins"/>
    <property type="match status" value="1"/>
</dbReference>
<proteinExistence type="predicted"/>
<dbReference type="InterPro" id="IPR000259">
    <property type="entry name" value="Adhesion_dom_fimbrial"/>
</dbReference>
<dbReference type="RefSeq" id="WP_319929433.1">
    <property type="nucleotide sequence ID" value="NZ_VCDN01000021.1"/>
</dbReference>
<accession>A0ABU4S899</accession>
<dbReference type="Gene3D" id="2.60.40.3310">
    <property type="match status" value="1"/>
</dbReference>
<evidence type="ECO:0000313" key="3">
    <source>
        <dbReference type="Proteomes" id="UP001271890"/>
    </source>
</evidence>
<reference evidence="3" key="1">
    <citation type="journal article" date="2024" name="Toxins">
        <title>Genome Sequence Analysis of Native Xenorhabdus Strains Isolated from Entomopathogenic Nematodes in Argentina.</title>
        <authorList>
            <person name="Palma L."/>
            <person name="Frizzo L."/>
            <person name="Kaiser S."/>
            <person name="Berry C."/>
            <person name="Caballero P."/>
            <person name="Bode H.B."/>
            <person name="Del Valle E.E."/>
        </authorList>
    </citation>
    <scope>NUCLEOTIDE SEQUENCE [LARGE SCALE GENOMIC DNA]</scope>
    <source>
        <strain evidence="3">12</strain>
    </source>
</reference>
<sequence length="363" mass="39821">MDIDLMNNAMKNNEVKNSKIIKVLLGTSLLILSSKGHSSIMHDCWVEIPLNSNNASFSPIEYTISVGEDFEINPNLPVGSVLLRKILPAISPTGQLMCDSHLGLYRYEGIGTPTNSIYPIPSIPGLGYRLTKTGDQLGHDTFGSWFPYTSNQVYDNITYETLTEYKGILFNHQTMFHMELVKIGDILSGGQMGGEIARGIALEKSNFQYLSLKIAGSVNVKLVYPSCTLKTPSIDVPLGDVSKSDFKGIGTEAQPKQFNIDLECSSGSPEKISHPKMTLEDVTFPSNHSDILTLSKNSTAEGVGIRIYHNQNPVKYQPNSKLQLGAFGNGHYSVPFQANYIQTGSTITPGSVHANVTFKLFYD</sequence>
<feature type="domain" description="Fimbrial-type adhesion" evidence="1">
    <location>
        <begin position="218"/>
        <end position="362"/>
    </location>
</feature>
<dbReference type="InterPro" id="IPR050263">
    <property type="entry name" value="Bact_Fimbrial_Adh_Pro"/>
</dbReference>
<gene>
    <name evidence="2" type="ORF">FE392_06565</name>
</gene>
<evidence type="ECO:0000259" key="1">
    <source>
        <dbReference type="Pfam" id="PF00419"/>
    </source>
</evidence>
<name>A0ABU4S899_9GAMM</name>
<dbReference type="InterPro" id="IPR008966">
    <property type="entry name" value="Adhesion_dom_sf"/>
</dbReference>
<protein>
    <submittedName>
        <fullName evidence="2">Type 1 fimbrial protein</fullName>
    </submittedName>
</protein>
<dbReference type="PANTHER" id="PTHR33420">
    <property type="entry name" value="FIMBRIAL SUBUNIT ELFA-RELATED"/>
    <property type="match status" value="1"/>
</dbReference>
<dbReference type="Gene3D" id="2.60.40.1090">
    <property type="entry name" value="Fimbrial-type adhesion domain"/>
    <property type="match status" value="1"/>
</dbReference>
<dbReference type="EMBL" id="VCDN01000021">
    <property type="protein sequence ID" value="MDX7986994.1"/>
    <property type="molecule type" value="Genomic_DNA"/>
</dbReference>
<evidence type="ECO:0000313" key="2">
    <source>
        <dbReference type="EMBL" id="MDX7986994.1"/>
    </source>
</evidence>